<dbReference type="InterPro" id="IPR010985">
    <property type="entry name" value="Ribbon_hlx_hlx"/>
</dbReference>
<evidence type="ECO:0000313" key="3">
    <source>
        <dbReference type="EMBL" id="MBD2503034.1"/>
    </source>
</evidence>
<dbReference type="RefSeq" id="WP_190475855.1">
    <property type="nucleotide sequence ID" value="NZ_JACJSG010000030.1"/>
</dbReference>
<dbReference type="Proteomes" id="UP000661112">
    <property type="component" value="Unassembled WGS sequence"/>
</dbReference>
<proteinExistence type="inferred from homology"/>
<dbReference type="PANTHER" id="PTHR36582">
    <property type="entry name" value="ANTITOXIN PARD"/>
    <property type="match status" value="1"/>
</dbReference>
<dbReference type="CDD" id="cd22231">
    <property type="entry name" value="RHH_NikR_HicB-like"/>
    <property type="match status" value="1"/>
</dbReference>
<protein>
    <submittedName>
        <fullName evidence="3">Type II toxin-antitoxin system ParD family antitoxin</fullName>
    </submittedName>
</protein>
<dbReference type="NCBIfam" id="TIGR02606">
    <property type="entry name" value="antidote_CC2985"/>
    <property type="match status" value="1"/>
</dbReference>
<comment type="caution">
    <text evidence="3">The sequence shown here is derived from an EMBL/GenBank/DDBJ whole genome shotgun (WGS) entry which is preliminary data.</text>
</comment>
<accession>A0ABR8D7B2</accession>
<evidence type="ECO:0000256" key="2">
    <source>
        <dbReference type="ARBA" id="ARBA00022649"/>
    </source>
</evidence>
<reference evidence="3 4" key="1">
    <citation type="journal article" date="2020" name="ISME J.">
        <title>Comparative genomics reveals insights into cyanobacterial evolution and habitat adaptation.</title>
        <authorList>
            <person name="Chen M.Y."/>
            <person name="Teng W.K."/>
            <person name="Zhao L."/>
            <person name="Hu C.X."/>
            <person name="Zhou Y.K."/>
            <person name="Han B.P."/>
            <person name="Song L.R."/>
            <person name="Shu W.S."/>
        </authorList>
    </citation>
    <scope>NUCLEOTIDE SEQUENCE [LARGE SCALE GENOMIC DNA]</scope>
    <source>
        <strain evidence="3 4">FACHB-119</strain>
    </source>
</reference>
<keyword evidence="4" id="KW-1185">Reference proteome</keyword>
<evidence type="ECO:0000313" key="4">
    <source>
        <dbReference type="Proteomes" id="UP000661112"/>
    </source>
</evidence>
<comment type="similarity">
    <text evidence="1">Belongs to the ParD antitoxin family.</text>
</comment>
<dbReference type="InterPro" id="IPR038296">
    <property type="entry name" value="ParD_sf"/>
</dbReference>
<dbReference type="Gene3D" id="6.10.10.120">
    <property type="entry name" value="Antitoxin ParD1-like"/>
    <property type="match status" value="1"/>
</dbReference>
<evidence type="ECO:0000256" key="1">
    <source>
        <dbReference type="ARBA" id="ARBA00008580"/>
    </source>
</evidence>
<dbReference type="SUPFAM" id="SSF47598">
    <property type="entry name" value="Ribbon-helix-helix"/>
    <property type="match status" value="1"/>
</dbReference>
<sequence length="96" mass="11045">MNVHLGETLDKFVAELIASGLYQSQSEVIREGLRLLKEREDLRKLKLEQLRRDIHKGIEQLENGEFSTYTSSQDLAEEIKTTGRKKLASSRNNSQK</sequence>
<name>A0ABR8D7B2_9NOST</name>
<dbReference type="InterPro" id="IPR022789">
    <property type="entry name" value="ParD"/>
</dbReference>
<dbReference type="PANTHER" id="PTHR36582:SF2">
    <property type="entry name" value="ANTITOXIN PARD"/>
    <property type="match status" value="1"/>
</dbReference>
<dbReference type="EMBL" id="JACJSG010000030">
    <property type="protein sequence ID" value="MBD2503034.1"/>
    <property type="molecule type" value="Genomic_DNA"/>
</dbReference>
<organism evidence="3 4">
    <name type="scientific">Anabaena azotica FACHB-119</name>
    <dbReference type="NCBI Taxonomy" id="947527"/>
    <lineage>
        <taxon>Bacteria</taxon>
        <taxon>Bacillati</taxon>
        <taxon>Cyanobacteriota</taxon>
        <taxon>Cyanophyceae</taxon>
        <taxon>Nostocales</taxon>
        <taxon>Nostocaceae</taxon>
        <taxon>Anabaena</taxon>
        <taxon>Anabaena azotica</taxon>
    </lineage>
</organism>
<dbReference type="Pfam" id="PF03693">
    <property type="entry name" value="ParD_antitoxin"/>
    <property type="match status" value="1"/>
</dbReference>
<keyword evidence="2" id="KW-1277">Toxin-antitoxin system</keyword>
<gene>
    <name evidence="3" type="ORF">H6G83_20905</name>
</gene>